<dbReference type="WBParaSite" id="ACRNAN_scaffold29042.g20816.t1">
    <property type="protein sequence ID" value="ACRNAN_scaffold29042.g20816.t1"/>
    <property type="gene ID" value="ACRNAN_scaffold29042.g20816"/>
</dbReference>
<dbReference type="PANTHER" id="PTHR22955:SF65">
    <property type="entry name" value="INTEGRASE CATALYTIC DOMAIN-CONTAINING PROTEIN"/>
    <property type="match status" value="1"/>
</dbReference>
<proteinExistence type="predicted"/>
<sequence>MKIPSEVRRVIWSDSKVVLGWIFSKSQTLKKFVNNRLDEIRVSDCREFRYVPTDQNPADFGSRGATPNELNQSKLWWDGPEWLKSQEKDWPSVLDQQILEETLEEMPEEERETKKVFLTMRKPMENKDQPKIDIDPERFSK</sequence>
<dbReference type="PANTHER" id="PTHR22955">
    <property type="entry name" value="RETROTRANSPOSON"/>
    <property type="match status" value="1"/>
</dbReference>
<name>A0A914DJA2_9BILA</name>
<accession>A0A914DJA2</accession>
<feature type="compositionally biased region" description="Basic and acidic residues" evidence="1">
    <location>
        <begin position="122"/>
        <end position="141"/>
    </location>
</feature>
<evidence type="ECO:0000313" key="3">
    <source>
        <dbReference type="WBParaSite" id="ACRNAN_scaffold29042.g20816.t1"/>
    </source>
</evidence>
<evidence type="ECO:0000313" key="2">
    <source>
        <dbReference type="Proteomes" id="UP000887540"/>
    </source>
</evidence>
<dbReference type="Proteomes" id="UP000887540">
    <property type="component" value="Unplaced"/>
</dbReference>
<evidence type="ECO:0000256" key="1">
    <source>
        <dbReference type="SAM" id="MobiDB-lite"/>
    </source>
</evidence>
<reference evidence="3" key="1">
    <citation type="submission" date="2022-11" db="UniProtKB">
        <authorList>
            <consortium name="WormBaseParasite"/>
        </authorList>
    </citation>
    <scope>IDENTIFICATION</scope>
</reference>
<organism evidence="2 3">
    <name type="scientific">Acrobeloides nanus</name>
    <dbReference type="NCBI Taxonomy" id="290746"/>
    <lineage>
        <taxon>Eukaryota</taxon>
        <taxon>Metazoa</taxon>
        <taxon>Ecdysozoa</taxon>
        <taxon>Nematoda</taxon>
        <taxon>Chromadorea</taxon>
        <taxon>Rhabditida</taxon>
        <taxon>Tylenchina</taxon>
        <taxon>Cephalobomorpha</taxon>
        <taxon>Cephaloboidea</taxon>
        <taxon>Cephalobidae</taxon>
        <taxon>Acrobeloides</taxon>
    </lineage>
</organism>
<dbReference type="AlphaFoldDB" id="A0A914DJA2"/>
<keyword evidence="2" id="KW-1185">Reference proteome</keyword>
<feature type="region of interest" description="Disordered" evidence="1">
    <location>
        <begin position="103"/>
        <end position="141"/>
    </location>
</feature>
<protein>
    <submittedName>
        <fullName evidence="3">Uncharacterized protein</fullName>
    </submittedName>
</protein>